<dbReference type="PANTHER" id="PTHR47959">
    <property type="entry name" value="ATP-DEPENDENT RNA HELICASE RHLE-RELATED"/>
    <property type="match status" value="1"/>
</dbReference>
<evidence type="ECO:0008006" key="11">
    <source>
        <dbReference type="Google" id="ProtNLM"/>
    </source>
</evidence>
<keyword evidence="2" id="KW-0378">Hydrolase</keyword>
<evidence type="ECO:0000256" key="4">
    <source>
        <dbReference type="ARBA" id="ARBA00022840"/>
    </source>
</evidence>
<keyword evidence="1" id="KW-0547">Nucleotide-binding</keyword>
<dbReference type="InterPro" id="IPR014014">
    <property type="entry name" value="RNA_helicase_DEAD_Q_motif"/>
</dbReference>
<evidence type="ECO:0000313" key="10">
    <source>
        <dbReference type="Proteomes" id="UP000230069"/>
    </source>
</evidence>
<keyword evidence="10" id="KW-1185">Reference proteome</keyword>
<dbReference type="GO" id="GO:0016787">
    <property type="term" value="F:hydrolase activity"/>
    <property type="evidence" value="ECO:0007669"/>
    <property type="project" value="UniProtKB-KW"/>
</dbReference>
<organism evidence="9 10">
    <name type="scientific">Aquilegia coerulea</name>
    <name type="common">Rocky mountain columbine</name>
    <dbReference type="NCBI Taxonomy" id="218851"/>
    <lineage>
        <taxon>Eukaryota</taxon>
        <taxon>Viridiplantae</taxon>
        <taxon>Streptophyta</taxon>
        <taxon>Embryophyta</taxon>
        <taxon>Tracheophyta</taxon>
        <taxon>Spermatophyta</taxon>
        <taxon>Magnoliopsida</taxon>
        <taxon>Ranunculales</taxon>
        <taxon>Ranunculaceae</taxon>
        <taxon>Thalictroideae</taxon>
        <taxon>Aquilegia</taxon>
    </lineage>
</organism>
<name>A0A2G5C8I3_AQUCA</name>
<gene>
    <name evidence="9" type="ORF">AQUCO_07600032v1</name>
</gene>
<dbReference type="InParanoid" id="A0A2G5C8I3"/>
<dbReference type="GO" id="GO:0003724">
    <property type="term" value="F:RNA helicase activity"/>
    <property type="evidence" value="ECO:0007669"/>
    <property type="project" value="InterPro"/>
</dbReference>
<keyword evidence="4" id="KW-0067">ATP-binding</keyword>
<dbReference type="GO" id="GO:0005829">
    <property type="term" value="C:cytosol"/>
    <property type="evidence" value="ECO:0007669"/>
    <property type="project" value="TreeGrafter"/>
</dbReference>
<dbReference type="GO" id="GO:0003676">
    <property type="term" value="F:nucleic acid binding"/>
    <property type="evidence" value="ECO:0007669"/>
    <property type="project" value="InterPro"/>
</dbReference>
<dbReference type="GO" id="GO:0005524">
    <property type="term" value="F:ATP binding"/>
    <property type="evidence" value="ECO:0007669"/>
    <property type="project" value="UniProtKB-KW"/>
</dbReference>
<sequence>MAKPKTDEKKTPLNPKNPEMATKKKQKNVEEEKKDKKKNEEIFATCSFASLGLQLAVCDQLKERMGYEVPTLVQAQAIPVVLAGKHVLVKAATGTGKTIAYLAPIIHHLQMYDPRIDRNSGTYALVLVPTHELCLQVYEILQ</sequence>
<dbReference type="PROSITE" id="PS51195">
    <property type="entry name" value="Q_MOTIF"/>
    <property type="match status" value="1"/>
</dbReference>
<protein>
    <recommendedName>
        <fullName evidence="11">Helicase ATP-binding domain-containing protein</fullName>
    </recommendedName>
</protein>
<feature type="non-terminal residue" evidence="9">
    <location>
        <position position="142"/>
    </location>
</feature>
<dbReference type="PROSITE" id="PS51192">
    <property type="entry name" value="HELICASE_ATP_BIND_1"/>
    <property type="match status" value="1"/>
</dbReference>
<keyword evidence="3" id="KW-0347">Helicase</keyword>
<dbReference type="InterPro" id="IPR027417">
    <property type="entry name" value="P-loop_NTPase"/>
</dbReference>
<evidence type="ECO:0000259" key="7">
    <source>
        <dbReference type="PROSITE" id="PS51192"/>
    </source>
</evidence>
<reference evidence="9 10" key="1">
    <citation type="submission" date="2017-09" db="EMBL/GenBank/DDBJ databases">
        <title>WGS assembly of Aquilegia coerulea Goldsmith.</title>
        <authorList>
            <person name="Hodges S."/>
            <person name="Kramer E."/>
            <person name="Nordborg M."/>
            <person name="Tomkins J."/>
            <person name="Borevitz J."/>
            <person name="Derieg N."/>
            <person name="Yan J."/>
            <person name="Mihaltcheva S."/>
            <person name="Hayes R.D."/>
            <person name="Rokhsar D."/>
        </authorList>
    </citation>
    <scope>NUCLEOTIDE SEQUENCE [LARGE SCALE GENOMIC DNA]</scope>
    <source>
        <strain evidence="10">cv. Goldsmith</strain>
    </source>
</reference>
<evidence type="ECO:0000313" key="9">
    <source>
        <dbReference type="EMBL" id="PIA27579.1"/>
    </source>
</evidence>
<feature type="short sequence motif" description="Q motif" evidence="5">
    <location>
        <begin position="46"/>
        <end position="75"/>
    </location>
</feature>
<accession>A0A2G5C8I3</accession>
<dbReference type="EMBL" id="KZ305093">
    <property type="protein sequence ID" value="PIA27579.1"/>
    <property type="molecule type" value="Genomic_DNA"/>
</dbReference>
<dbReference type="SUPFAM" id="SSF52540">
    <property type="entry name" value="P-loop containing nucleoside triphosphate hydrolases"/>
    <property type="match status" value="1"/>
</dbReference>
<dbReference type="InterPro" id="IPR050079">
    <property type="entry name" value="DEAD_box_RNA_helicase"/>
</dbReference>
<feature type="domain" description="Helicase ATP-binding" evidence="7">
    <location>
        <begin position="78"/>
        <end position="142"/>
    </location>
</feature>
<dbReference type="Pfam" id="PF00270">
    <property type="entry name" value="DEAD"/>
    <property type="match status" value="1"/>
</dbReference>
<evidence type="ECO:0000256" key="1">
    <source>
        <dbReference type="ARBA" id="ARBA00022741"/>
    </source>
</evidence>
<dbReference type="STRING" id="218851.A0A2G5C8I3"/>
<dbReference type="AlphaFoldDB" id="A0A2G5C8I3"/>
<dbReference type="PANTHER" id="PTHR47959:SF1">
    <property type="entry name" value="ATP-DEPENDENT RNA HELICASE DBPA"/>
    <property type="match status" value="1"/>
</dbReference>
<proteinExistence type="predicted"/>
<feature type="compositionally biased region" description="Basic and acidic residues" evidence="6">
    <location>
        <begin position="27"/>
        <end position="37"/>
    </location>
</feature>
<evidence type="ECO:0000256" key="3">
    <source>
        <dbReference type="ARBA" id="ARBA00022806"/>
    </source>
</evidence>
<dbReference type="InterPro" id="IPR014001">
    <property type="entry name" value="Helicase_ATP-bd"/>
</dbReference>
<evidence type="ECO:0000256" key="5">
    <source>
        <dbReference type="PROSITE-ProRule" id="PRU00552"/>
    </source>
</evidence>
<dbReference type="Gene3D" id="3.40.50.300">
    <property type="entry name" value="P-loop containing nucleotide triphosphate hydrolases"/>
    <property type="match status" value="1"/>
</dbReference>
<dbReference type="Proteomes" id="UP000230069">
    <property type="component" value="Unassembled WGS sequence"/>
</dbReference>
<dbReference type="OrthoDB" id="422663at2759"/>
<evidence type="ECO:0000256" key="6">
    <source>
        <dbReference type="SAM" id="MobiDB-lite"/>
    </source>
</evidence>
<dbReference type="InterPro" id="IPR011545">
    <property type="entry name" value="DEAD/DEAH_box_helicase_dom"/>
</dbReference>
<feature type="compositionally biased region" description="Basic and acidic residues" evidence="6">
    <location>
        <begin position="1"/>
        <end position="11"/>
    </location>
</feature>
<evidence type="ECO:0000259" key="8">
    <source>
        <dbReference type="PROSITE" id="PS51195"/>
    </source>
</evidence>
<feature type="domain" description="DEAD-box RNA helicase Q" evidence="8">
    <location>
        <begin position="46"/>
        <end position="75"/>
    </location>
</feature>
<feature type="region of interest" description="Disordered" evidence="6">
    <location>
        <begin position="1"/>
        <end position="37"/>
    </location>
</feature>
<evidence type="ECO:0000256" key="2">
    <source>
        <dbReference type="ARBA" id="ARBA00022801"/>
    </source>
</evidence>